<dbReference type="AlphaFoldDB" id="A0A1Y1HWV9"/>
<dbReference type="Gene3D" id="6.10.140.2220">
    <property type="match status" value="1"/>
</dbReference>
<accession>A0A1Y1HWV9</accession>
<evidence type="ECO:0000256" key="2">
    <source>
        <dbReference type="ARBA" id="ARBA00022771"/>
    </source>
</evidence>
<dbReference type="PROSITE" id="PS50865">
    <property type="entry name" value="ZF_MYND_2"/>
    <property type="match status" value="1"/>
</dbReference>
<evidence type="ECO:0000256" key="1">
    <source>
        <dbReference type="ARBA" id="ARBA00022723"/>
    </source>
</evidence>
<sequence length="429" mass="47784">MEDDLDQIVHKCVAMLMSNDPELIMQSAELLQALMKERESMEKVARVVQEIAAYRGGAVLNLIWMGTLGRNPSNTGGDKACEYFIVCTAAFQVFTSSKAVVERYLTTIGANERESARAIYEALSSRPLSTAQAFSRGKKTLLIESFIIRPLDCLANFAKGSKVFRDVIKDFAEQRSIFDTFGTFLSAEFLGDLRAEDQWSVRVALTSLAEALAFSNDSQLWALDKGLLKLISAIYEHSPLEDLKNKSKPALKHKAIPVMRCTAVLMYLLERESTLEKLRAHNALAGFKPHRRKIDAASMNCYKSHGGKVNGATILEGRYWGYMEAKLQGVPVTLALGNERIPPGYLRKQMRGKDGGMDVQVVCSWKLCTAGEEQIGRKFGKCSVCQVARYCSKEHQSLHWRTHKVHCRAKDSGGSVGTSERERPSEGEQ</sequence>
<dbReference type="Proteomes" id="UP000054558">
    <property type="component" value="Unassembled WGS sequence"/>
</dbReference>
<evidence type="ECO:0000313" key="7">
    <source>
        <dbReference type="EMBL" id="GAQ83150.1"/>
    </source>
</evidence>
<keyword evidence="2 4" id="KW-0863">Zinc-finger</keyword>
<evidence type="ECO:0000256" key="4">
    <source>
        <dbReference type="PROSITE-ProRule" id="PRU00134"/>
    </source>
</evidence>
<proteinExistence type="predicted"/>
<feature type="region of interest" description="Disordered" evidence="5">
    <location>
        <begin position="409"/>
        <end position="429"/>
    </location>
</feature>
<feature type="domain" description="MYND-type" evidence="6">
    <location>
        <begin position="368"/>
        <end position="407"/>
    </location>
</feature>
<dbReference type="GO" id="GO:0008270">
    <property type="term" value="F:zinc ion binding"/>
    <property type="evidence" value="ECO:0007669"/>
    <property type="project" value="UniProtKB-KW"/>
</dbReference>
<dbReference type="OrthoDB" id="437457at2759"/>
<keyword evidence="3" id="KW-0862">Zinc</keyword>
<dbReference type="Pfam" id="PF01753">
    <property type="entry name" value="zf-MYND"/>
    <property type="match status" value="1"/>
</dbReference>
<keyword evidence="1" id="KW-0479">Metal-binding</keyword>
<protein>
    <recommendedName>
        <fullName evidence="6">MYND-type domain-containing protein</fullName>
    </recommendedName>
</protein>
<name>A0A1Y1HWV9_KLENI</name>
<dbReference type="SUPFAM" id="SSF144232">
    <property type="entry name" value="HIT/MYND zinc finger-like"/>
    <property type="match status" value="1"/>
</dbReference>
<evidence type="ECO:0000256" key="3">
    <source>
        <dbReference type="ARBA" id="ARBA00022833"/>
    </source>
</evidence>
<evidence type="ECO:0000256" key="5">
    <source>
        <dbReference type="SAM" id="MobiDB-lite"/>
    </source>
</evidence>
<reference evidence="7 8" key="1">
    <citation type="journal article" date="2014" name="Nat. Commun.">
        <title>Klebsormidium flaccidum genome reveals primary factors for plant terrestrial adaptation.</title>
        <authorList>
            <person name="Hori K."/>
            <person name="Maruyama F."/>
            <person name="Fujisawa T."/>
            <person name="Togashi T."/>
            <person name="Yamamoto N."/>
            <person name="Seo M."/>
            <person name="Sato S."/>
            <person name="Yamada T."/>
            <person name="Mori H."/>
            <person name="Tajima N."/>
            <person name="Moriyama T."/>
            <person name="Ikeuchi M."/>
            <person name="Watanabe M."/>
            <person name="Wada H."/>
            <person name="Kobayashi K."/>
            <person name="Saito M."/>
            <person name="Masuda T."/>
            <person name="Sasaki-Sekimoto Y."/>
            <person name="Mashiguchi K."/>
            <person name="Awai K."/>
            <person name="Shimojima M."/>
            <person name="Masuda S."/>
            <person name="Iwai M."/>
            <person name="Nobusawa T."/>
            <person name="Narise T."/>
            <person name="Kondo S."/>
            <person name="Saito H."/>
            <person name="Sato R."/>
            <person name="Murakawa M."/>
            <person name="Ihara Y."/>
            <person name="Oshima-Yamada Y."/>
            <person name="Ohtaka K."/>
            <person name="Satoh M."/>
            <person name="Sonobe K."/>
            <person name="Ishii M."/>
            <person name="Ohtani R."/>
            <person name="Kanamori-Sato M."/>
            <person name="Honoki R."/>
            <person name="Miyazaki D."/>
            <person name="Mochizuki H."/>
            <person name="Umetsu J."/>
            <person name="Higashi K."/>
            <person name="Shibata D."/>
            <person name="Kamiya Y."/>
            <person name="Sato N."/>
            <person name="Nakamura Y."/>
            <person name="Tabata S."/>
            <person name="Ida S."/>
            <person name="Kurokawa K."/>
            <person name="Ohta H."/>
        </authorList>
    </citation>
    <scope>NUCLEOTIDE SEQUENCE [LARGE SCALE GENOMIC DNA]</scope>
    <source>
        <strain evidence="7 8">NIES-2285</strain>
    </source>
</reference>
<evidence type="ECO:0000313" key="8">
    <source>
        <dbReference type="Proteomes" id="UP000054558"/>
    </source>
</evidence>
<keyword evidence="8" id="KW-1185">Reference proteome</keyword>
<gene>
    <name evidence="7" type="ORF">KFL_001370200</name>
</gene>
<organism evidence="7 8">
    <name type="scientific">Klebsormidium nitens</name>
    <name type="common">Green alga</name>
    <name type="synonym">Ulothrix nitens</name>
    <dbReference type="NCBI Taxonomy" id="105231"/>
    <lineage>
        <taxon>Eukaryota</taxon>
        <taxon>Viridiplantae</taxon>
        <taxon>Streptophyta</taxon>
        <taxon>Klebsormidiophyceae</taxon>
        <taxon>Klebsormidiales</taxon>
        <taxon>Klebsormidiaceae</taxon>
        <taxon>Klebsormidium</taxon>
    </lineage>
</organism>
<evidence type="ECO:0000259" key="6">
    <source>
        <dbReference type="PROSITE" id="PS50865"/>
    </source>
</evidence>
<dbReference type="InterPro" id="IPR002893">
    <property type="entry name" value="Znf_MYND"/>
</dbReference>
<dbReference type="EMBL" id="DF237086">
    <property type="protein sequence ID" value="GAQ83150.1"/>
    <property type="molecule type" value="Genomic_DNA"/>
</dbReference>
<feature type="compositionally biased region" description="Basic and acidic residues" evidence="5">
    <location>
        <begin position="419"/>
        <end position="429"/>
    </location>
</feature>